<dbReference type="PROSITE" id="PS00330">
    <property type="entry name" value="HEMOLYSIN_CALCIUM"/>
    <property type="match status" value="3"/>
</dbReference>
<dbReference type="Proteomes" id="UP001384579">
    <property type="component" value="Unassembled WGS sequence"/>
</dbReference>
<dbReference type="Pfam" id="PF00353">
    <property type="entry name" value="HemolysinCabind"/>
    <property type="match status" value="2"/>
</dbReference>
<dbReference type="InterPro" id="IPR018511">
    <property type="entry name" value="Hemolysin-typ_Ca-bd_CS"/>
</dbReference>
<protein>
    <submittedName>
        <fullName evidence="4">Calcium-binding protein</fullName>
    </submittedName>
</protein>
<dbReference type="PANTHER" id="PTHR38340">
    <property type="entry name" value="S-LAYER PROTEIN"/>
    <property type="match status" value="1"/>
</dbReference>
<evidence type="ECO:0000256" key="1">
    <source>
        <dbReference type="ARBA" id="ARBA00004613"/>
    </source>
</evidence>
<dbReference type="Gene3D" id="2.150.10.10">
    <property type="entry name" value="Serralysin-like metalloprotease, C-terminal"/>
    <property type="match status" value="2"/>
</dbReference>
<name>A0ABU8YX78_9CYAN</name>
<evidence type="ECO:0000313" key="4">
    <source>
        <dbReference type="EMBL" id="MEK0188900.1"/>
    </source>
</evidence>
<proteinExistence type="predicted"/>
<evidence type="ECO:0000313" key="5">
    <source>
        <dbReference type="Proteomes" id="UP001384579"/>
    </source>
</evidence>
<comment type="caution">
    <text evidence="4">The sequence shown here is derived from an EMBL/GenBank/DDBJ whole genome shotgun (WGS) entry which is preliminary data.</text>
</comment>
<reference evidence="4 5" key="1">
    <citation type="journal article" date="2020" name="Harmful Algae">
        <title>Molecular and morphological characterization of a novel dihydroanatoxin-a producing Microcoleus species (cyanobacteria) from the Russian River, California, USA.</title>
        <authorList>
            <person name="Conklin K.Y."/>
            <person name="Stancheva R."/>
            <person name="Otten T.G."/>
            <person name="Fadness R."/>
            <person name="Boyer G.L."/>
            <person name="Read B."/>
            <person name="Zhang X."/>
            <person name="Sheath R.G."/>
        </authorList>
    </citation>
    <scope>NUCLEOTIDE SEQUENCE [LARGE SCALE GENOMIC DNA]</scope>
    <source>
        <strain evidence="4 5">PTRS2</strain>
    </source>
</reference>
<feature type="non-terminal residue" evidence="4">
    <location>
        <position position="1"/>
    </location>
</feature>
<feature type="non-terminal residue" evidence="4">
    <location>
        <position position="464"/>
    </location>
</feature>
<feature type="region of interest" description="Disordered" evidence="3">
    <location>
        <begin position="1"/>
        <end position="25"/>
    </location>
</feature>
<gene>
    <name evidence="4" type="ORF">WMG39_29235</name>
</gene>
<organism evidence="4 5">
    <name type="scientific">Microcoleus anatoxicus PTRS2</name>
    <dbReference type="NCBI Taxonomy" id="2705321"/>
    <lineage>
        <taxon>Bacteria</taxon>
        <taxon>Bacillati</taxon>
        <taxon>Cyanobacteriota</taxon>
        <taxon>Cyanophyceae</taxon>
        <taxon>Oscillatoriophycideae</taxon>
        <taxon>Oscillatoriales</taxon>
        <taxon>Microcoleaceae</taxon>
        <taxon>Microcoleus</taxon>
        <taxon>Microcoleus anatoxicus</taxon>
    </lineage>
</organism>
<keyword evidence="2" id="KW-0964">Secreted</keyword>
<comment type="subcellular location">
    <subcellularLocation>
        <location evidence="1">Secreted</location>
    </subcellularLocation>
</comment>
<dbReference type="SUPFAM" id="SSF51120">
    <property type="entry name" value="beta-Roll"/>
    <property type="match status" value="2"/>
</dbReference>
<dbReference type="InterPro" id="IPR011049">
    <property type="entry name" value="Serralysin-like_metalloprot_C"/>
</dbReference>
<sequence length="464" mass="46806">FFDANKNGVLDAGEPSTTTDSNGGYKLDIPFETFDKNQNGEIDPSEGNLVAFGGTDTATGLPLETPVTAPADASVVTLLTSLVTDLIDRGIAPATAQSLVKSSLSIPADVDLINLDPIEATTKDRPGGVATLSAMVKVQNVITQTAALIDGASSAASKDIVKAAVSAISDRIQSGTFLNLSSSAALEPIIQQAAAKIQQIDPSFNGQQFAQITSQAATVMTAANQRIDTSVSNLTATSIPEAVARAQQVALGPTSQDFKAVGAGNKTISQVVADNTGAALDSRIQAVILPVGIATPVITGDADLGSNSPDRITGTDGDDILTGDSANNVLMGMKGNDSLDGGAGNDSLFGGKDSDILLGGNGDDALFGGRGADSLNGGDGNDILLGGKGDDALFGGLGSDSLTGGNGNDNFLLSTNSGIDTITDFEVGKDLLVLGSGLTFSQLSITQENSSTLIRLSATGEILA</sequence>
<evidence type="ECO:0000256" key="3">
    <source>
        <dbReference type="SAM" id="MobiDB-lite"/>
    </source>
</evidence>
<evidence type="ECO:0000256" key="2">
    <source>
        <dbReference type="ARBA" id="ARBA00022525"/>
    </source>
</evidence>
<accession>A0ABU8YX78</accession>
<dbReference type="PRINTS" id="PR00313">
    <property type="entry name" value="CABNDNGRPT"/>
</dbReference>
<dbReference type="PANTHER" id="PTHR38340:SF1">
    <property type="entry name" value="S-LAYER PROTEIN"/>
    <property type="match status" value="1"/>
</dbReference>
<dbReference type="InterPro" id="IPR050557">
    <property type="entry name" value="RTX_toxin/Mannuronan_C5-epim"/>
</dbReference>
<dbReference type="RefSeq" id="WP_340542293.1">
    <property type="nucleotide sequence ID" value="NZ_JBBLXS010000819.1"/>
</dbReference>
<keyword evidence="5" id="KW-1185">Reference proteome</keyword>
<dbReference type="InterPro" id="IPR001343">
    <property type="entry name" value="Hemolysn_Ca-bd"/>
</dbReference>
<dbReference type="EMBL" id="JBBLXS010000819">
    <property type="protein sequence ID" value="MEK0188900.1"/>
    <property type="molecule type" value="Genomic_DNA"/>
</dbReference>